<evidence type="ECO:0008006" key="4">
    <source>
        <dbReference type="Google" id="ProtNLM"/>
    </source>
</evidence>
<reference evidence="2 3" key="1">
    <citation type="submission" date="2021-04" db="EMBL/GenBank/DDBJ databases">
        <title>Draft genome sequence of Paenibacillus cisolokensis, LC2-13A.</title>
        <authorList>
            <person name="Uke A."/>
            <person name="Chhe C."/>
            <person name="Baramee S."/>
            <person name="Kosugi A."/>
        </authorList>
    </citation>
    <scope>NUCLEOTIDE SEQUENCE [LARGE SCALE GENOMIC DNA]</scope>
    <source>
        <strain evidence="2 3">LC2-13A</strain>
    </source>
</reference>
<organism evidence="2 3">
    <name type="scientific">Paenibacillus cisolokensis</name>
    <dbReference type="NCBI Taxonomy" id="1658519"/>
    <lineage>
        <taxon>Bacteria</taxon>
        <taxon>Bacillati</taxon>
        <taxon>Bacillota</taxon>
        <taxon>Bacilli</taxon>
        <taxon>Bacillales</taxon>
        <taxon>Paenibacillaceae</taxon>
        <taxon>Paenibacillus</taxon>
    </lineage>
</organism>
<name>A0ABQ4NEQ7_9BACL</name>
<dbReference type="InterPro" id="IPR053842">
    <property type="entry name" value="NikA-like"/>
</dbReference>
<evidence type="ECO:0000313" key="3">
    <source>
        <dbReference type="Proteomes" id="UP000680304"/>
    </source>
</evidence>
<protein>
    <recommendedName>
        <fullName evidence="4">Mobilization protein</fullName>
    </recommendedName>
</protein>
<accession>A0ABQ4NEQ7</accession>
<gene>
    <name evidence="2" type="ORF">PACILC2_52720</name>
</gene>
<proteinExistence type="predicted"/>
<dbReference type="EMBL" id="BOVJ01000202">
    <property type="protein sequence ID" value="GIQ66704.1"/>
    <property type="molecule type" value="Genomic_DNA"/>
</dbReference>
<evidence type="ECO:0000313" key="2">
    <source>
        <dbReference type="EMBL" id="GIQ66704.1"/>
    </source>
</evidence>
<feature type="region of interest" description="Disordered" evidence="1">
    <location>
        <begin position="106"/>
        <end position="128"/>
    </location>
</feature>
<comment type="caution">
    <text evidence="2">The sequence shown here is derived from an EMBL/GenBank/DDBJ whole genome shotgun (WGS) entry which is preliminary data.</text>
</comment>
<evidence type="ECO:0000256" key="1">
    <source>
        <dbReference type="SAM" id="MobiDB-lite"/>
    </source>
</evidence>
<dbReference type="Pfam" id="PF21983">
    <property type="entry name" value="NikA-like"/>
    <property type="match status" value="1"/>
</dbReference>
<keyword evidence="3" id="KW-1185">Reference proteome</keyword>
<dbReference type="Proteomes" id="UP000680304">
    <property type="component" value="Unassembled WGS sequence"/>
</dbReference>
<sequence length="128" mass="14460">MKKEAKAMRKRGIRIQVWVNNEEDARLQANAKKSGLSREGYLRSLINGYIPKALPPPDYYAMMRELHAIGNNLNQLAVKAHATGHLDRAVFQQEADRLRRAVQHIQQAVTSPERRTESDGTNPDACTP</sequence>